<evidence type="ECO:0000259" key="1">
    <source>
        <dbReference type="Pfam" id="PF00557"/>
    </source>
</evidence>
<feature type="domain" description="Creatinase N-terminal" evidence="2">
    <location>
        <begin position="13"/>
        <end position="165"/>
    </location>
</feature>
<dbReference type="GO" id="GO:0004177">
    <property type="term" value="F:aminopeptidase activity"/>
    <property type="evidence" value="ECO:0007669"/>
    <property type="project" value="UniProtKB-KW"/>
</dbReference>
<protein>
    <submittedName>
        <fullName evidence="3">Aminopeptidase P family protein</fullName>
    </submittedName>
</protein>
<dbReference type="AlphaFoldDB" id="A0A3E3JY46"/>
<dbReference type="Gene3D" id="3.40.350.10">
    <property type="entry name" value="Creatinase/prolidase N-terminal domain"/>
    <property type="match status" value="1"/>
</dbReference>
<dbReference type="SUPFAM" id="SSF55920">
    <property type="entry name" value="Creatinase/aminopeptidase"/>
    <property type="match status" value="1"/>
</dbReference>
<dbReference type="GeneID" id="97191482"/>
<keyword evidence="3" id="KW-0645">Protease</keyword>
<evidence type="ECO:0000313" key="3">
    <source>
        <dbReference type="EMBL" id="RGE84442.1"/>
    </source>
</evidence>
<dbReference type="OrthoDB" id="9806388at2"/>
<dbReference type="Proteomes" id="UP000261080">
    <property type="component" value="Unassembled WGS sequence"/>
</dbReference>
<dbReference type="Pfam" id="PF00557">
    <property type="entry name" value="Peptidase_M24"/>
    <property type="match status" value="1"/>
</dbReference>
<keyword evidence="3" id="KW-0031">Aminopeptidase</keyword>
<dbReference type="InterPro" id="IPR036005">
    <property type="entry name" value="Creatinase/aminopeptidase-like"/>
</dbReference>
<dbReference type="RefSeq" id="WP_024731513.1">
    <property type="nucleotide sequence ID" value="NZ_CALBAT010000018.1"/>
</dbReference>
<dbReference type="EMBL" id="QVLX01000016">
    <property type="protein sequence ID" value="RGE84442.1"/>
    <property type="molecule type" value="Genomic_DNA"/>
</dbReference>
<dbReference type="Gene3D" id="3.90.230.10">
    <property type="entry name" value="Creatinase/methionine aminopeptidase superfamily"/>
    <property type="match status" value="1"/>
</dbReference>
<feature type="domain" description="Peptidase M24" evidence="1">
    <location>
        <begin position="173"/>
        <end position="376"/>
    </location>
</feature>
<gene>
    <name evidence="3" type="ORF">DW016_15390</name>
</gene>
<dbReference type="InterPro" id="IPR000587">
    <property type="entry name" value="Creatinase_N"/>
</dbReference>
<dbReference type="InterPro" id="IPR029149">
    <property type="entry name" value="Creatin/AminoP/Spt16_N"/>
</dbReference>
<keyword evidence="4" id="KW-1185">Reference proteome</keyword>
<name>A0A3E3JY46_9FIRM</name>
<dbReference type="PANTHER" id="PTHR46112:SF2">
    <property type="entry name" value="XAA-PRO AMINOPEPTIDASE P-RELATED"/>
    <property type="match status" value="1"/>
</dbReference>
<reference evidence="3 4" key="1">
    <citation type="submission" date="2018-08" db="EMBL/GenBank/DDBJ databases">
        <title>A genome reference for cultivated species of the human gut microbiota.</title>
        <authorList>
            <person name="Zou Y."/>
            <person name="Xue W."/>
            <person name="Luo G."/>
        </authorList>
    </citation>
    <scope>NUCLEOTIDE SEQUENCE [LARGE SCALE GENOMIC DNA]</scope>
    <source>
        <strain evidence="3 4">AF37-2AT</strain>
    </source>
</reference>
<dbReference type="InterPro" id="IPR000994">
    <property type="entry name" value="Pept_M24"/>
</dbReference>
<sequence length="393" mass="44545">MKPRISESEFLERKHKVQGFMEDQGLDLVVMYADDRYVYGQAFARWMVDYQPQFEAAFVLVPRKGEIAIVTGAESVEFALCTSRCKNVYAIYEFLHPDEDYPYCETRDFREVLKLLEEQSDISIANIGVAGRSFIPYDLFKRLLELFGNDHVNDVDEEISMLRAVKSNDEIEVIRYAYKIADHGMDTVYNNLREGISERALAAEAEYAMRKMGSEGLGIELMINSGPVNTSPILSRTTFRELQAGDLVVATLAPRYEGYHGAIGRPFGLGKLPDEMKRYIELVMFAQAETVKRLGPGITGKEMDVISREHMNRAGFARNFAYSGIHSVGVIEFEAPILSSKSEVVLQPNMVFSVDIPLFLNDWGGMRYESGFLITEAGCEPLSQWSENYMKQL</sequence>
<dbReference type="SUPFAM" id="SSF53092">
    <property type="entry name" value="Creatinase/prolidase N-terminal domain"/>
    <property type="match status" value="1"/>
</dbReference>
<dbReference type="Pfam" id="PF01321">
    <property type="entry name" value="Creatinase_N"/>
    <property type="match status" value="1"/>
</dbReference>
<organism evidence="3 4">
    <name type="scientific">Sellimonas intestinalis</name>
    <dbReference type="NCBI Taxonomy" id="1653434"/>
    <lineage>
        <taxon>Bacteria</taxon>
        <taxon>Bacillati</taxon>
        <taxon>Bacillota</taxon>
        <taxon>Clostridia</taxon>
        <taxon>Lachnospirales</taxon>
        <taxon>Lachnospiraceae</taxon>
        <taxon>Sellimonas</taxon>
    </lineage>
</organism>
<dbReference type="InterPro" id="IPR050659">
    <property type="entry name" value="Peptidase_M24B"/>
</dbReference>
<comment type="caution">
    <text evidence="3">The sequence shown here is derived from an EMBL/GenBank/DDBJ whole genome shotgun (WGS) entry which is preliminary data.</text>
</comment>
<proteinExistence type="predicted"/>
<accession>A0A3E3JY46</accession>
<evidence type="ECO:0000259" key="2">
    <source>
        <dbReference type="Pfam" id="PF01321"/>
    </source>
</evidence>
<keyword evidence="3" id="KW-0378">Hydrolase</keyword>
<evidence type="ECO:0000313" key="4">
    <source>
        <dbReference type="Proteomes" id="UP000261080"/>
    </source>
</evidence>
<dbReference type="PANTHER" id="PTHR46112">
    <property type="entry name" value="AMINOPEPTIDASE"/>
    <property type="match status" value="1"/>
</dbReference>